<gene>
    <name evidence="1" type="ORF">Fmac_008429</name>
</gene>
<reference evidence="1 2" key="1">
    <citation type="submission" date="2024-08" db="EMBL/GenBank/DDBJ databases">
        <title>Insights into the chromosomal genome structure of Flemingia macrophylla.</title>
        <authorList>
            <person name="Ding Y."/>
            <person name="Zhao Y."/>
            <person name="Bi W."/>
            <person name="Wu M."/>
            <person name="Zhao G."/>
            <person name="Gong Y."/>
            <person name="Li W."/>
            <person name="Zhang P."/>
        </authorList>
    </citation>
    <scope>NUCLEOTIDE SEQUENCE [LARGE SCALE GENOMIC DNA]</scope>
    <source>
        <strain evidence="1">DYQJB</strain>
        <tissue evidence="1">Leaf</tissue>
    </source>
</reference>
<dbReference type="Pfam" id="PF02992">
    <property type="entry name" value="Transposase_21"/>
    <property type="match status" value="1"/>
</dbReference>
<protein>
    <submittedName>
        <fullName evidence="1">Uncharacterized protein</fullName>
    </submittedName>
</protein>
<evidence type="ECO:0000313" key="2">
    <source>
        <dbReference type="Proteomes" id="UP001603857"/>
    </source>
</evidence>
<dbReference type="EMBL" id="JBGMDY010000003">
    <property type="protein sequence ID" value="KAL2340489.1"/>
    <property type="molecule type" value="Genomic_DNA"/>
</dbReference>
<proteinExistence type="predicted"/>
<dbReference type="PANTHER" id="PTHR10775:SF180">
    <property type="entry name" value="TRANSPOSON, EN_SPM-LIKE, TRANSPOSASE-ASSOCIATED DOMAIN PROTEIN-RELATED"/>
    <property type="match status" value="1"/>
</dbReference>
<organism evidence="1 2">
    <name type="scientific">Flemingia macrophylla</name>
    <dbReference type="NCBI Taxonomy" id="520843"/>
    <lineage>
        <taxon>Eukaryota</taxon>
        <taxon>Viridiplantae</taxon>
        <taxon>Streptophyta</taxon>
        <taxon>Embryophyta</taxon>
        <taxon>Tracheophyta</taxon>
        <taxon>Spermatophyta</taxon>
        <taxon>Magnoliopsida</taxon>
        <taxon>eudicotyledons</taxon>
        <taxon>Gunneridae</taxon>
        <taxon>Pentapetalae</taxon>
        <taxon>rosids</taxon>
        <taxon>fabids</taxon>
        <taxon>Fabales</taxon>
        <taxon>Fabaceae</taxon>
        <taxon>Papilionoideae</taxon>
        <taxon>50 kb inversion clade</taxon>
        <taxon>NPAAA clade</taxon>
        <taxon>indigoferoid/millettioid clade</taxon>
        <taxon>Phaseoleae</taxon>
        <taxon>Flemingia</taxon>
    </lineage>
</organism>
<dbReference type="Proteomes" id="UP001603857">
    <property type="component" value="Unassembled WGS sequence"/>
</dbReference>
<evidence type="ECO:0000313" key="1">
    <source>
        <dbReference type="EMBL" id="KAL2340489.1"/>
    </source>
</evidence>
<accession>A0ABD1MXD0</accession>
<dbReference type="InterPro" id="IPR004242">
    <property type="entry name" value="Transposase_21"/>
</dbReference>
<keyword evidence="2" id="KW-1185">Reference proteome</keyword>
<name>A0ABD1MXD0_9FABA</name>
<dbReference type="PANTHER" id="PTHR10775">
    <property type="entry name" value="OS08G0208400 PROTEIN"/>
    <property type="match status" value="1"/>
</dbReference>
<comment type="caution">
    <text evidence="1">The sequence shown here is derived from an EMBL/GenBank/DDBJ whole genome shotgun (WGS) entry which is preliminary data.</text>
</comment>
<sequence>MMCALLFCTINDFPAYGNLSGYSVKGHLECAICQENTSFMQLKHGQKTGYTRYQKFLNRNHPYHRLKKDFNGCQEDEVSSTPLDGQQVYDRVKDINVVFGKTQNKSTEKNTWKKRSIFFDLPYWCQLDVRHCIDVLHVEKNM</sequence>
<dbReference type="AlphaFoldDB" id="A0ABD1MXD0"/>